<dbReference type="EMBL" id="OZ035841">
    <property type="protein sequence ID" value="CAL1590147.1"/>
    <property type="molecule type" value="Genomic_DNA"/>
</dbReference>
<feature type="region of interest" description="Disordered" evidence="1">
    <location>
        <begin position="110"/>
        <end position="130"/>
    </location>
</feature>
<evidence type="ECO:0000313" key="3">
    <source>
        <dbReference type="EMBL" id="CAL1590147.1"/>
    </source>
</evidence>
<evidence type="ECO:0000256" key="1">
    <source>
        <dbReference type="SAM" id="MobiDB-lite"/>
    </source>
</evidence>
<keyword evidence="2" id="KW-0472">Membrane</keyword>
<reference evidence="3 4" key="1">
    <citation type="submission" date="2024-04" db="EMBL/GenBank/DDBJ databases">
        <authorList>
            <person name="Waldvogel A.-M."/>
            <person name="Schoenle A."/>
        </authorList>
    </citation>
    <scope>NUCLEOTIDE SEQUENCE [LARGE SCALE GENOMIC DNA]</scope>
</reference>
<accession>A0AAV2KJV3</accession>
<protein>
    <submittedName>
        <fullName evidence="3">Uncharacterized protein</fullName>
    </submittedName>
</protein>
<name>A0AAV2KJV3_KNICA</name>
<gene>
    <name evidence="3" type="ORF">KC01_LOCUS19700</name>
</gene>
<feature type="transmembrane region" description="Helical" evidence="2">
    <location>
        <begin position="32"/>
        <end position="54"/>
    </location>
</feature>
<keyword evidence="4" id="KW-1185">Reference proteome</keyword>
<organism evidence="3 4">
    <name type="scientific">Knipowitschia caucasica</name>
    <name type="common">Caucasian dwarf goby</name>
    <name type="synonym">Pomatoschistus caucasicus</name>
    <dbReference type="NCBI Taxonomy" id="637954"/>
    <lineage>
        <taxon>Eukaryota</taxon>
        <taxon>Metazoa</taxon>
        <taxon>Chordata</taxon>
        <taxon>Craniata</taxon>
        <taxon>Vertebrata</taxon>
        <taxon>Euteleostomi</taxon>
        <taxon>Actinopterygii</taxon>
        <taxon>Neopterygii</taxon>
        <taxon>Teleostei</taxon>
        <taxon>Neoteleostei</taxon>
        <taxon>Acanthomorphata</taxon>
        <taxon>Gobiaria</taxon>
        <taxon>Gobiiformes</taxon>
        <taxon>Gobioidei</taxon>
        <taxon>Gobiidae</taxon>
        <taxon>Gobiinae</taxon>
        <taxon>Knipowitschia</taxon>
    </lineage>
</organism>
<keyword evidence="2" id="KW-1133">Transmembrane helix</keyword>
<proteinExistence type="predicted"/>
<sequence>MSTPEARGAAKCEEANMEKEAHKKTRQCQNSAALGLVSSLFSVASVAFCVFLSFNTAEIRSRVVDLESGKGEHTFGHSVEDLNSLIQQKVDEVLSQRTYENYVRTRTARQASPECNCPPGSDKEQSRSAVGRPDSARWLGLCAARGECSAQINTIVVKDASLIFTVEP</sequence>
<dbReference type="AlphaFoldDB" id="A0AAV2KJV3"/>
<dbReference type="Proteomes" id="UP001497482">
    <property type="component" value="Chromosome 19"/>
</dbReference>
<evidence type="ECO:0000313" key="4">
    <source>
        <dbReference type="Proteomes" id="UP001497482"/>
    </source>
</evidence>
<keyword evidence="2" id="KW-0812">Transmembrane</keyword>
<evidence type="ECO:0000256" key="2">
    <source>
        <dbReference type="SAM" id="Phobius"/>
    </source>
</evidence>